<evidence type="ECO:0000256" key="2">
    <source>
        <dbReference type="ARBA" id="ARBA00022692"/>
    </source>
</evidence>
<dbReference type="PROSITE" id="PS50262">
    <property type="entry name" value="G_PROTEIN_RECEP_F1_2"/>
    <property type="match status" value="1"/>
</dbReference>
<evidence type="ECO:0000313" key="8">
    <source>
        <dbReference type="Proteomes" id="UP000789759"/>
    </source>
</evidence>
<reference evidence="7" key="1">
    <citation type="submission" date="2021-06" db="EMBL/GenBank/DDBJ databases">
        <authorList>
            <person name="Kallberg Y."/>
            <person name="Tangrot J."/>
            <person name="Rosling A."/>
        </authorList>
    </citation>
    <scope>NUCLEOTIDE SEQUENCE</scope>
    <source>
        <strain evidence="7">FL966</strain>
    </source>
</reference>
<dbReference type="InterPro" id="IPR017452">
    <property type="entry name" value="GPCR_Rhodpsn_7TM"/>
</dbReference>
<proteinExistence type="predicted"/>
<evidence type="ECO:0000256" key="1">
    <source>
        <dbReference type="ARBA" id="ARBA00004370"/>
    </source>
</evidence>
<evidence type="ECO:0000313" key="7">
    <source>
        <dbReference type="EMBL" id="CAG8561851.1"/>
    </source>
</evidence>
<organism evidence="7 8">
    <name type="scientific">Cetraspora pellucida</name>
    <dbReference type="NCBI Taxonomy" id="1433469"/>
    <lineage>
        <taxon>Eukaryota</taxon>
        <taxon>Fungi</taxon>
        <taxon>Fungi incertae sedis</taxon>
        <taxon>Mucoromycota</taxon>
        <taxon>Glomeromycotina</taxon>
        <taxon>Glomeromycetes</taxon>
        <taxon>Diversisporales</taxon>
        <taxon>Gigasporaceae</taxon>
        <taxon>Cetraspora</taxon>
    </lineage>
</organism>
<dbReference type="AlphaFoldDB" id="A0A9N9BFB8"/>
<evidence type="ECO:0000256" key="3">
    <source>
        <dbReference type="ARBA" id="ARBA00022989"/>
    </source>
</evidence>
<protein>
    <submittedName>
        <fullName evidence="7">1617_t:CDS:1</fullName>
    </submittedName>
</protein>
<dbReference type="EMBL" id="CAJVQA010002955">
    <property type="protein sequence ID" value="CAG8561851.1"/>
    <property type="molecule type" value="Genomic_DNA"/>
</dbReference>
<sequence>MTCRVLILISGAFASFHRTFIASVSVITYFRVCRNKRIDTGRYDWKLLLPIAIASFATTGLGWKSYGAVKYWCDLKTDNLGMSICSVSITLSVLFICLFCYLKTIFAIRSVKRKQSLFNNDVIYKNIPHFNEIEIKVTKKIFGYVLVFILQWIPTVPYELWQVYSDPPAWIFCMVAVGLNMGGIGNAIFYVINEGWNRCGNNSNNSSVGKSTDKINISSEVDKQFIDVIF</sequence>
<dbReference type="SUPFAM" id="SSF81321">
    <property type="entry name" value="Family A G protein-coupled receptor-like"/>
    <property type="match status" value="1"/>
</dbReference>
<evidence type="ECO:0000256" key="5">
    <source>
        <dbReference type="SAM" id="Phobius"/>
    </source>
</evidence>
<feature type="domain" description="G-protein coupled receptors family 1 profile" evidence="6">
    <location>
        <begin position="1"/>
        <end position="190"/>
    </location>
</feature>
<feature type="transmembrane region" description="Helical" evidence="5">
    <location>
        <begin position="169"/>
        <end position="192"/>
    </location>
</feature>
<feature type="transmembrane region" description="Helical" evidence="5">
    <location>
        <begin position="141"/>
        <end position="157"/>
    </location>
</feature>
<keyword evidence="4 5" id="KW-0472">Membrane</keyword>
<evidence type="ECO:0000256" key="4">
    <source>
        <dbReference type="ARBA" id="ARBA00023136"/>
    </source>
</evidence>
<dbReference type="Gene3D" id="1.20.1070.10">
    <property type="entry name" value="Rhodopsin 7-helix transmembrane proteins"/>
    <property type="match status" value="1"/>
</dbReference>
<keyword evidence="3 5" id="KW-1133">Transmembrane helix</keyword>
<feature type="transmembrane region" description="Helical" evidence="5">
    <location>
        <begin position="6"/>
        <end position="27"/>
    </location>
</feature>
<accession>A0A9N9BFB8</accession>
<evidence type="ECO:0000259" key="6">
    <source>
        <dbReference type="PROSITE" id="PS50262"/>
    </source>
</evidence>
<name>A0A9N9BFB8_9GLOM</name>
<keyword evidence="2 5" id="KW-0812">Transmembrane</keyword>
<keyword evidence="8" id="KW-1185">Reference proteome</keyword>
<feature type="transmembrane region" description="Helical" evidence="5">
    <location>
        <begin position="80"/>
        <end position="102"/>
    </location>
</feature>
<comment type="subcellular location">
    <subcellularLocation>
        <location evidence="1">Membrane</location>
    </subcellularLocation>
</comment>
<dbReference type="GO" id="GO:0016020">
    <property type="term" value="C:membrane"/>
    <property type="evidence" value="ECO:0007669"/>
    <property type="project" value="UniProtKB-SubCell"/>
</dbReference>
<gene>
    <name evidence="7" type="ORF">CPELLU_LOCUS5239</name>
</gene>
<dbReference type="OrthoDB" id="2376869at2759"/>
<feature type="transmembrane region" description="Helical" evidence="5">
    <location>
        <begin position="47"/>
        <end position="68"/>
    </location>
</feature>
<dbReference type="Proteomes" id="UP000789759">
    <property type="component" value="Unassembled WGS sequence"/>
</dbReference>
<comment type="caution">
    <text evidence="7">The sequence shown here is derived from an EMBL/GenBank/DDBJ whole genome shotgun (WGS) entry which is preliminary data.</text>
</comment>